<accession>A0A3N2C5U8</accession>
<proteinExistence type="predicted"/>
<protein>
    <submittedName>
        <fullName evidence="2">Uncharacterized protein</fullName>
    </submittedName>
</protein>
<keyword evidence="1" id="KW-1133">Transmembrane helix</keyword>
<keyword evidence="1" id="KW-0812">Transmembrane</keyword>
<keyword evidence="1" id="KW-0472">Membrane</keyword>
<keyword evidence="3" id="KW-1185">Reference proteome</keyword>
<dbReference type="EMBL" id="RKHL01000001">
    <property type="protein sequence ID" value="ROR82891.1"/>
    <property type="molecule type" value="Genomic_DNA"/>
</dbReference>
<evidence type="ECO:0000313" key="3">
    <source>
        <dbReference type="Proteomes" id="UP000266915"/>
    </source>
</evidence>
<dbReference type="RefSeq" id="WP_143736497.1">
    <property type="nucleotide sequence ID" value="NZ_FXAP01000004.1"/>
</dbReference>
<dbReference type="Proteomes" id="UP000266915">
    <property type="component" value="Unassembled WGS sequence"/>
</dbReference>
<organism evidence="2 3">
    <name type="scientific">Plantibacter flavus</name>
    <dbReference type="NCBI Taxonomy" id="150123"/>
    <lineage>
        <taxon>Bacteria</taxon>
        <taxon>Bacillati</taxon>
        <taxon>Actinomycetota</taxon>
        <taxon>Actinomycetes</taxon>
        <taxon>Micrococcales</taxon>
        <taxon>Microbacteriaceae</taxon>
        <taxon>Plantibacter</taxon>
    </lineage>
</organism>
<dbReference type="AlphaFoldDB" id="A0A3N2C5U8"/>
<sequence>MSEPVKQSPAKQGQATATESVAAQAARTRLEERVAGIESILISVPMLLLEIALILSLFVPYATQTKTDEDPESFNLFFFLAGFADRDDDGDPEAASILFASAFLVLIVVIIGTICTAPTLAGKRISSRAGATAVTFIIVLILGNIGAWMVMLMGVYADSPWTIGPALPLLNLGTLLAAMIAFMPGYRRIWER</sequence>
<gene>
    <name evidence="2" type="ORF">EDD42_2989</name>
</gene>
<evidence type="ECO:0000313" key="2">
    <source>
        <dbReference type="EMBL" id="ROR82891.1"/>
    </source>
</evidence>
<name>A0A3N2C5U8_9MICO</name>
<feature type="transmembrane region" description="Helical" evidence="1">
    <location>
        <begin position="133"/>
        <end position="157"/>
    </location>
</feature>
<feature type="transmembrane region" description="Helical" evidence="1">
    <location>
        <begin position="163"/>
        <end position="186"/>
    </location>
</feature>
<evidence type="ECO:0000256" key="1">
    <source>
        <dbReference type="SAM" id="Phobius"/>
    </source>
</evidence>
<feature type="transmembrane region" description="Helical" evidence="1">
    <location>
        <begin position="39"/>
        <end position="62"/>
    </location>
</feature>
<comment type="caution">
    <text evidence="2">The sequence shown here is derived from an EMBL/GenBank/DDBJ whole genome shotgun (WGS) entry which is preliminary data.</text>
</comment>
<feature type="transmembrane region" description="Helical" evidence="1">
    <location>
        <begin position="97"/>
        <end position="121"/>
    </location>
</feature>
<reference evidence="2 3" key="1">
    <citation type="submission" date="2018-11" db="EMBL/GenBank/DDBJ databases">
        <title>Sequencing the genomes of 1000 actinobacteria strains.</title>
        <authorList>
            <person name="Klenk H.-P."/>
        </authorList>
    </citation>
    <scope>NUCLEOTIDE SEQUENCE [LARGE SCALE GENOMIC DNA]</scope>
    <source>
        <strain evidence="2 3">DSM 14012</strain>
    </source>
</reference>